<keyword evidence="6 8" id="KW-0472">Membrane</keyword>
<feature type="transmembrane region" description="Helical" evidence="8">
    <location>
        <begin position="6"/>
        <end position="22"/>
    </location>
</feature>
<dbReference type="eggNOG" id="COG0591">
    <property type="taxonomic scope" value="Bacteria"/>
</dbReference>
<dbReference type="PROSITE" id="PS50283">
    <property type="entry name" value="NA_SOLUT_SYMP_3"/>
    <property type="match status" value="1"/>
</dbReference>
<dbReference type="GO" id="GO:0022857">
    <property type="term" value="F:transmembrane transporter activity"/>
    <property type="evidence" value="ECO:0007669"/>
    <property type="project" value="InterPro"/>
</dbReference>
<evidence type="ECO:0000313" key="10">
    <source>
        <dbReference type="Proteomes" id="UP000023703"/>
    </source>
</evidence>
<dbReference type="InterPro" id="IPR001734">
    <property type="entry name" value="Na/solute_symporter"/>
</dbReference>
<dbReference type="RefSeq" id="WP_052540043.1">
    <property type="nucleotide sequence ID" value="NZ_CP006842.1"/>
</dbReference>
<feature type="transmembrane region" description="Helical" evidence="8">
    <location>
        <begin position="315"/>
        <end position="348"/>
    </location>
</feature>
<dbReference type="Proteomes" id="UP000023703">
    <property type="component" value="Chromosome"/>
</dbReference>
<dbReference type="GO" id="GO:0005886">
    <property type="term" value="C:plasma membrane"/>
    <property type="evidence" value="ECO:0007669"/>
    <property type="project" value="TreeGrafter"/>
</dbReference>
<evidence type="ECO:0000256" key="3">
    <source>
        <dbReference type="ARBA" id="ARBA00022448"/>
    </source>
</evidence>
<name>X5DV84_9CORY</name>
<feature type="transmembrane region" description="Helical" evidence="8">
    <location>
        <begin position="115"/>
        <end position="132"/>
    </location>
</feature>
<proteinExistence type="inferred from homology"/>
<dbReference type="HOGENOM" id="CLU_018808_15_0_11"/>
<keyword evidence="10" id="KW-1185">Reference proteome</keyword>
<feature type="transmembrane region" description="Helical" evidence="8">
    <location>
        <begin position="270"/>
        <end position="295"/>
    </location>
</feature>
<evidence type="ECO:0000256" key="6">
    <source>
        <dbReference type="ARBA" id="ARBA00023136"/>
    </source>
</evidence>
<feature type="transmembrane region" description="Helical" evidence="8">
    <location>
        <begin position="43"/>
        <end position="67"/>
    </location>
</feature>
<dbReference type="EMBL" id="CP006842">
    <property type="protein sequence ID" value="AHW64567.1"/>
    <property type="molecule type" value="Genomic_DNA"/>
</dbReference>
<keyword evidence="4 8" id="KW-0812">Transmembrane</keyword>
<keyword evidence="3" id="KW-0813">Transport</keyword>
<feature type="transmembrane region" description="Helical" evidence="8">
    <location>
        <begin position="73"/>
        <end position="94"/>
    </location>
</feature>
<dbReference type="InterPro" id="IPR050277">
    <property type="entry name" value="Sodium:Solute_Symporter"/>
</dbReference>
<dbReference type="InterPro" id="IPR038377">
    <property type="entry name" value="Na/Glc_symporter_sf"/>
</dbReference>
<feature type="transmembrane region" description="Helical" evidence="8">
    <location>
        <begin position="230"/>
        <end position="249"/>
    </location>
</feature>
<feature type="transmembrane region" description="Helical" evidence="8">
    <location>
        <begin position="360"/>
        <end position="378"/>
    </location>
</feature>
<reference evidence="9 10" key="1">
    <citation type="journal article" date="2015" name="Int. J. Syst. Evol. Microbiol.">
        <title>Revisiting Corynebacterium glyciniphilum (ex Kubota et al., 1972) sp. nov., nom. rev., isolated from putrefied banana.</title>
        <authorList>
            <person name="Al-Dilaimi A."/>
            <person name="Bednarz H."/>
            <person name="Lomker A."/>
            <person name="Niehaus K."/>
            <person name="Kalinowski J."/>
            <person name="Ruckert C."/>
        </authorList>
    </citation>
    <scope>NUCLEOTIDE SEQUENCE [LARGE SCALE GENOMIC DNA]</scope>
    <source>
        <strain evidence="9">AJ 3170</strain>
    </source>
</reference>
<dbReference type="OrthoDB" id="3636885at2"/>
<evidence type="ECO:0000256" key="7">
    <source>
        <dbReference type="SAM" id="MobiDB-lite"/>
    </source>
</evidence>
<dbReference type="PANTHER" id="PTHR48086">
    <property type="entry name" value="SODIUM/PROLINE SYMPORTER-RELATED"/>
    <property type="match status" value="1"/>
</dbReference>
<protein>
    <submittedName>
        <fullName evidence="9">Na+/solute symporter</fullName>
    </submittedName>
</protein>
<evidence type="ECO:0000256" key="5">
    <source>
        <dbReference type="ARBA" id="ARBA00022989"/>
    </source>
</evidence>
<evidence type="ECO:0000256" key="8">
    <source>
        <dbReference type="SAM" id="Phobius"/>
    </source>
</evidence>
<feature type="transmembrane region" description="Helical" evidence="8">
    <location>
        <begin position="152"/>
        <end position="173"/>
    </location>
</feature>
<comment type="similarity">
    <text evidence="2">Belongs to the sodium:solute symporter (SSF) (TC 2.A.21) family.</text>
</comment>
<organism evidence="9 10">
    <name type="scientific">Corynebacterium glyciniphilum AJ 3170</name>
    <dbReference type="NCBI Taxonomy" id="1404245"/>
    <lineage>
        <taxon>Bacteria</taxon>
        <taxon>Bacillati</taxon>
        <taxon>Actinomycetota</taxon>
        <taxon>Actinomycetes</taxon>
        <taxon>Mycobacteriales</taxon>
        <taxon>Corynebacteriaceae</taxon>
        <taxon>Corynebacterium</taxon>
    </lineage>
</organism>
<sequence>MIAATVIGIALIAALAFMGRRQSLNTHTGWSIGNRGMSSLTTFFLQAGAIFTSFTFLGMSGLTVLGGVSATYLPAYLVLGYVGMFLIGPVIWKLGKVFNYHTNADMAGHQFRSPLLGKVVAVVCVVFFMPIVQVQIVGLGTMVSFATGNKSAGTASMVVSTILILLFVAWAGLRGVATVAYFKDVAMVVALVVVLAGVLVSYVGDGGIGGVMDQAQELFTVQSGTGTYGIIWFITSVIVSGIGLGAMTLPESWPAVLSANKSRAVSKNHVMLPLYTLATFIPIVIGFYAARYVVVGDGEENSAILSLAADSLPGWLMGCVLIAGISCAIVPAAHCVLSIATLISSNLVPASTSDHRQLTVGRMAAGLVLLLSLGLSLARPDLMANLYLLTYAGLTQLAPVNILSCTRTTRVNATGLLSGLTVGVVIVIVCTFSGISVWGINPGVLGLLANIAVVVMVSAATPTTSRPEVPERLSPRAVRGFPPVSPGSAGSAPSSYSSRYRASRSRSASPSEVQPDVE</sequence>
<evidence type="ECO:0000256" key="2">
    <source>
        <dbReference type="ARBA" id="ARBA00006434"/>
    </source>
</evidence>
<evidence type="ECO:0000313" key="9">
    <source>
        <dbReference type="EMBL" id="AHW64567.1"/>
    </source>
</evidence>
<feature type="region of interest" description="Disordered" evidence="7">
    <location>
        <begin position="465"/>
        <end position="518"/>
    </location>
</feature>
<dbReference type="KEGG" id="cgy:CGLY_10610"/>
<evidence type="ECO:0000256" key="4">
    <source>
        <dbReference type="ARBA" id="ARBA00022692"/>
    </source>
</evidence>
<feature type="transmembrane region" description="Helical" evidence="8">
    <location>
        <begin position="415"/>
        <end position="438"/>
    </location>
</feature>
<feature type="transmembrane region" description="Helical" evidence="8">
    <location>
        <begin position="185"/>
        <end position="204"/>
    </location>
</feature>
<gene>
    <name evidence="9" type="ORF">CGLY_10610</name>
</gene>
<dbReference type="STRING" id="1404245.CGLY_10610"/>
<dbReference type="Gene3D" id="1.20.1730.10">
    <property type="entry name" value="Sodium/glucose cotransporter"/>
    <property type="match status" value="1"/>
</dbReference>
<comment type="subcellular location">
    <subcellularLocation>
        <location evidence="1">Membrane</location>
        <topology evidence="1">Multi-pass membrane protein</topology>
    </subcellularLocation>
</comment>
<dbReference type="AlphaFoldDB" id="X5DV84"/>
<evidence type="ECO:0000256" key="1">
    <source>
        <dbReference type="ARBA" id="ARBA00004141"/>
    </source>
</evidence>
<feature type="compositionally biased region" description="Low complexity" evidence="7">
    <location>
        <begin position="486"/>
        <end position="511"/>
    </location>
</feature>
<keyword evidence="5 8" id="KW-1133">Transmembrane helix</keyword>
<accession>X5DV84</accession>
<feature type="transmembrane region" description="Helical" evidence="8">
    <location>
        <begin position="384"/>
        <end position="403"/>
    </location>
</feature>